<dbReference type="InterPro" id="IPR005324">
    <property type="entry name" value="Ribosomal_uS5_C"/>
</dbReference>
<evidence type="ECO:0000256" key="3">
    <source>
        <dbReference type="ARBA" id="ARBA00023274"/>
    </source>
</evidence>
<dbReference type="PANTHER" id="PTHR48277:SF1">
    <property type="entry name" value="MITOCHONDRIAL RIBOSOMAL PROTEIN S5"/>
    <property type="match status" value="1"/>
</dbReference>
<gene>
    <name evidence="7" type="ORF">LOD99_16275</name>
</gene>
<accession>A0AAV7K8T9</accession>
<comment type="similarity">
    <text evidence="1 5">Belongs to the universal ribosomal protein uS5 family.</text>
</comment>
<evidence type="ECO:0000256" key="1">
    <source>
        <dbReference type="ARBA" id="ARBA00008945"/>
    </source>
</evidence>
<evidence type="ECO:0000256" key="2">
    <source>
        <dbReference type="ARBA" id="ARBA00022980"/>
    </source>
</evidence>
<comment type="caution">
    <text evidence="7">The sequence shown here is derived from an EMBL/GenBank/DDBJ whole genome shotgun (WGS) entry which is preliminary data.</text>
</comment>
<evidence type="ECO:0000313" key="8">
    <source>
        <dbReference type="Proteomes" id="UP001165289"/>
    </source>
</evidence>
<dbReference type="GO" id="GO:1990904">
    <property type="term" value="C:ribonucleoprotein complex"/>
    <property type="evidence" value="ECO:0007669"/>
    <property type="project" value="UniProtKB-UniRule"/>
</dbReference>
<reference evidence="7 8" key="1">
    <citation type="journal article" date="2023" name="BMC Biol.">
        <title>The compact genome of the sponge Oopsacas minuta (Hexactinellida) is lacking key metazoan core genes.</title>
        <authorList>
            <person name="Santini S."/>
            <person name="Schenkelaars Q."/>
            <person name="Jourda C."/>
            <person name="Duchesne M."/>
            <person name="Belahbib H."/>
            <person name="Rocher C."/>
            <person name="Selva M."/>
            <person name="Riesgo A."/>
            <person name="Vervoort M."/>
            <person name="Leys S.P."/>
            <person name="Kodjabachian L."/>
            <person name="Le Bivic A."/>
            <person name="Borchiellini C."/>
            <person name="Claverie J.M."/>
            <person name="Renard E."/>
        </authorList>
    </citation>
    <scope>NUCLEOTIDE SEQUENCE [LARGE SCALE GENOMIC DNA]</scope>
    <source>
        <strain evidence="7">SPO-2</strain>
    </source>
</reference>
<evidence type="ECO:0000259" key="6">
    <source>
        <dbReference type="PROSITE" id="PS50881"/>
    </source>
</evidence>
<dbReference type="Gene3D" id="3.30.160.20">
    <property type="match status" value="1"/>
</dbReference>
<evidence type="ECO:0000256" key="4">
    <source>
        <dbReference type="PROSITE-ProRule" id="PRU00268"/>
    </source>
</evidence>
<dbReference type="AlphaFoldDB" id="A0AAV7K8T9"/>
<name>A0AAV7K8T9_9METZ</name>
<dbReference type="SUPFAM" id="SSF54768">
    <property type="entry name" value="dsRNA-binding domain-like"/>
    <property type="match status" value="1"/>
</dbReference>
<dbReference type="Pfam" id="PF00333">
    <property type="entry name" value="Ribosomal_S5"/>
    <property type="match status" value="1"/>
</dbReference>
<dbReference type="PROSITE" id="PS50881">
    <property type="entry name" value="S5_DSRBD"/>
    <property type="match status" value="1"/>
</dbReference>
<dbReference type="GO" id="GO:0003723">
    <property type="term" value="F:RNA binding"/>
    <property type="evidence" value="ECO:0007669"/>
    <property type="project" value="InterPro"/>
</dbReference>
<keyword evidence="8" id="KW-1185">Reference proteome</keyword>
<protein>
    <recommendedName>
        <fullName evidence="6">S5 DRBM domain-containing protein</fullName>
    </recommendedName>
</protein>
<dbReference type="InterPro" id="IPR000851">
    <property type="entry name" value="Ribosomal_uS5"/>
</dbReference>
<dbReference type="Pfam" id="PF03719">
    <property type="entry name" value="Ribosomal_S5_C"/>
    <property type="match status" value="1"/>
</dbReference>
<dbReference type="GO" id="GO:0005737">
    <property type="term" value="C:cytoplasm"/>
    <property type="evidence" value="ECO:0007669"/>
    <property type="project" value="UniProtKB-ARBA"/>
</dbReference>
<keyword evidence="2 4" id="KW-0689">Ribosomal protein</keyword>
<evidence type="ECO:0000313" key="7">
    <source>
        <dbReference type="EMBL" id="KAI6656974.1"/>
    </source>
</evidence>
<dbReference type="Gene3D" id="3.30.230.10">
    <property type="match status" value="1"/>
</dbReference>
<dbReference type="SUPFAM" id="SSF54211">
    <property type="entry name" value="Ribosomal protein S5 domain 2-like"/>
    <property type="match status" value="1"/>
</dbReference>
<sequence length="393" mass="44222">MLSNLCKQFKTMTVTLSQSVPKQQQRSLAYPPFRVMRRHPLSRRNTLSLLKATFGKRYPKSKGETMAIKSRCNRLVNEVRENFYTLGRGRKAPHIIPGLNQALPRIDLSTNWLKRMADTEPKQISEEFVEKHDVTKMSSHLWKMRDASRGRPERLKGASMDSWGEKGSGFTSYSIEGRSAGPPILPDGRELEGFRSVVLYENRVAHMTGAGKVHGVHVMVAVGNGKGLAGWAIAGATNIAVAVNHARNRAALRLRSIPVCDGHTIYHDMVGQQVRSVVKLERRPLGFGLRCGRTIREICKLAGIKDMRSKVMMNRNPLRVIPCVFKLLEAQETHQMLADRTGLHVVEYRRSNLYVPVVVASPSNGIVREDTEYVKEIYDTIGHKLAGVWPYSM</sequence>
<dbReference type="PANTHER" id="PTHR48277">
    <property type="entry name" value="MITOCHONDRIAL RIBOSOMAL PROTEIN S5"/>
    <property type="match status" value="1"/>
</dbReference>
<feature type="domain" description="S5 DRBM" evidence="6">
    <location>
        <begin position="194"/>
        <end position="257"/>
    </location>
</feature>
<keyword evidence="3 4" id="KW-0687">Ribonucleoprotein</keyword>
<dbReference type="InterPro" id="IPR020568">
    <property type="entry name" value="Ribosomal_Su5_D2-typ_SF"/>
</dbReference>
<organism evidence="7 8">
    <name type="scientific">Oopsacas minuta</name>
    <dbReference type="NCBI Taxonomy" id="111878"/>
    <lineage>
        <taxon>Eukaryota</taxon>
        <taxon>Metazoa</taxon>
        <taxon>Porifera</taxon>
        <taxon>Hexactinellida</taxon>
        <taxon>Hexasterophora</taxon>
        <taxon>Lyssacinosida</taxon>
        <taxon>Leucopsacidae</taxon>
        <taxon>Oopsacas</taxon>
    </lineage>
</organism>
<proteinExistence type="inferred from homology"/>
<dbReference type="InterPro" id="IPR014721">
    <property type="entry name" value="Ribsml_uS5_D2-typ_fold_subgr"/>
</dbReference>
<dbReference type="Proteomes" id="UP001165289">
    <property type="component" value="Unassembled WGS sequence"/>
</dbReference>
<dbReference type="FunFam" id="3.30.230.10:FF:000002">
    <property type="entry name" value="30S ribosomal protein S5"/>
    <property type="match status" value="1"/>
</dbReference>
<dbReference type="EMBL" id="JAKMXF010000133">
    <property type="protein sequence ID" value="KAI6656974.1"/>
    <property type="molecule type" value="Genomic_DNA"/>
</dbReference>
<dbReference type="GO" id="GO:0006412">
    <property type="term" value="P:translation"/>
    <property type="evidence" value="ECO:0007669"/>
    <property type="project" value="InterPro"/>
</dbReference>
<dbReference type="GO" id="GO:0005840">
    <property type="term" value="C:ribosome"/>
    <property type="evidence" value="ECO:0007669"/>
    <property type="project" value="UniProtKB-KW"/>
</dbReference>
<dbReference type="InterPro" id="IPR013810">
    <property type="entry name" value="Ribosomal_uS5_N"/>
</dbReference>
<evidence type="ECO:0000256" key="5">
    <source>
        <dbReference type="RuleBase" id="RU003823"/>
    </source>
</evidence>
<dbReference type="GO" id="GO:0003735">
    <property type="term" value="F:structural constituent of ribosome"/>
    <property type="evidence" value="ECO:0007669"/>
    <property type="project" value="UniProtKB-UniRule"/>
</dbReference>